<dbReference type="AlphaFoldDB" id="A0AAV6TJS7"/>
<evidence type="ECO:0000259" key="2">
    <source>
        <dbReference type="PROSITE" id="PS50026"/>
    </source>
</evidence>
<evidence type="ECO:0000313" key="3">
    <source>
        <dbReference type="EMBL" id="KAG8172200.1"/>
    </source>
</evidence>
<protein>
    <recommendedName>
        <fullName evidence="2">EGF-like domain-containing protein</fullName>
    </recommendedName>
</protein>
<sequence>MRIEEGVGHCQCVAGLSGDKCNIIEECETGKLKNCNTNTGGKCEFLIDKAVCDCGSGKGFDPTLEKCRDTCKLPSDCSNSMECRIEEGVGHCQCVAGLSGDKCNIIEECETGKLKNCNTNTGGKCEFLIDKAVCDCGSGKGFDPTLEKCRGMI</sequence>
<comment type="caution">
    <text evidence="1">Lacks conserved residue(s) required for the propagation of feature annotation.</text>
</comment>
<dbReference type="PROSITE" id="PS50026">
    <property type="entry name" value="EGF_3"/>
    <property type="match status" value="1"/>
</dbReference>
<dbReference type="EMBL" id="JAFNEN010002982">
    <property type="protein sequence ID" value="KAG8172200.1"/>
    <property type="molecule type" value="Genomic_DNA"/>
</dbReference>
<dbReference type="Proteomes" id="UP000827092">
    <property type="component" value="Unassembled WGS sequence"/>
</dbReference>
<dbReference type="PROSITE" id="PS00022">
    <property type="entry name" value="EGF_1"/>
    <property type="match status" value="2"/>
</dbReference>
<gene>
    <name evidence="3" type="ORF">JTE90_001067</name>
</gene>
<dbReference type="InterPro" id="IPR000742">
    <property type="entry name" value="EGF"/>
</dbReference>
<keyword evidence="4" id="KW-1185">Reference proteome</keyword>
<keyword evidence="1" id="KW-0245">EGF-like domain</keyword>
<keyword evidence="1" id="KW-1015">Disulfide bond</keyword>
<feature type="domain" description="EGF-like" evidence="2">
    <location>
        <begin position="68"/>
        <end position="104"/>
    </location>
</feature>
<accession>A0AAV6TJS7</accession>
<evidence type="ECO:0000256" key="1">
    <source>
        <dbReference type="PROSITE-ProRule" id="PRU00076"/>
    </source>
</evidence>
<organism evidence="3 4">
    <name type="scientific">Oedothorax gibbosus</name>
    <dbReference type="NCBI Taxonomy" id="931172"/>
    <lineage>
        <taxon>Eukaryota</taxon>
        <taxon>Metazoa</taxon>
        <taxon>Ecdysozoa</taxon>
        <taxon>Arthropoda</taxon>
        <taxon>Chelicerata</taxon>
        <taxon>Arachnida</taxon>
        <taxon>Araneae</taxon>
        <taxon>Araneomorphae</taxon>
        <taxon>Entelegynae</taxon>
        <taxon>Araneoidea</taxon>
        <taxon>Linyphiidae</taxon>
        <taxon>Erigoninae</taxon>
        <taxon>Oedothorax</taxon>
    </lineage>
</organism>
<feature type="disulfide bond" evidence="1">
    <location>
        <begin position="94"/>
        <end position="103"/>
    </location>
</feature>
<comment type="caution">
    <text evidence="3">The sequence shown here is derived from an EMBL/GenBank/DDBJ whole genome shotgun (WGS) entry which is preliminary data.</text>
</comment>
<proteinExistence type="predicted"/>
<evidence type="ECO:0000313" key="4">
    <source>
        <dbReference type="Proteomes" id="UP000827092"/>
    </source>
</evidence>
<name>A0AAV6TJS7_9ARAC</name>
<reference evidence="3 4" key="1">
    <citation type="journal article" date="2022" name="Nat. Ecol. Evol.">
        <title>A masculinizing supergene underlies an exaggerated male reproductive morph in a spider.</title>
        <authorList>
            <person name="Hendrickx F."/>
            <person name="De Corte Z."/>
            <person name="Sonet G."/>
            <person name="Van Belleghem S.M."/>
            <person name="Kostlbacher S."/>
            <person name="Vangestel C."/>
        </authorList>
    </citation>
    <scope>NUCLEOTIDE SEQUENCE [LARGE SCALE GENOMIC DNA]</scope>
    <source>
        <strain evidence="3">W744_W776</strain>
    </source>
</reference>